<dbReference type="Proteomes" id="UP000289996">
    <property type="component" value="Unassembled WGS sequence"/>
</dbReference>
<keyword evidence="3" id="KW-1185">Reference proteome</keyword>
<sequence length="184" mass="19724">MKIQKITETAIEAALAIILSYIIIFRAPQGGSISLVMVPILWVALKNGLWAGVLCGVVTGSVTFMFGGFFMAPLQVLCDYVLAFGAIGVAGAFSKSFLVAVGQHRIGRVNGEIILSGVLAGVLRLFFHTLAGIVFYSAYAPKGQPVWLYSITYNSLYVIPDTILAIAGVMVLASRVPKLLLRQE</sequence>
<evidence type="ECO:0000313" key="2">
    <source>
        <dbReference type="EMBL" id="VDG28729.1"/>
    </source>
</evidence>
<dbReference type="AlphaFoldDB" id="A0A660DZV2"/>
<dbReference type="Pfam" id="PF09515">
    <property type="entry name" value="Thia_YuaJ"/>
    <property type="match status" value="1"/>
</dbReference>
<dbReference type="GO" id="GO:0005886">
    <property type="term" value="C:plasma membrane"/>
    <property type="evidence" value="ECO:0007669"/>
    <property type="project" value="InterPro"/>
</dbReference>
<gene>
    <name evidence="2" type="ORF">MUDAN_MDHGFNIF_03136</name>
</gene>
<keyword evidence="1" id="KW-0472">Membrane</keyword>
<dbReference type="NCBIfam" id="TIGR02357">
    <property type="entry name" value="ECF_ThiT_YuaJ"/>
    <property type="match status" value="1"/>
</dbReference>
<reference evidence="2 3" key="1">
    <citation type="submission" date="2018-11" db="EMBL/GenBank/DDBJ databases">
        <authorList>
            <person name="Wuyts S."/>
        </authorList>
    </citation>
    <scope>NUCLEOTIDE SEQUENCE [LARGE SCALE GENOMIC DNA]</scope>
    <source>
        <strain evidence="2">Lactobacillus mudanjiangensis AMBF249</strain>
    </source>
</reference>
<dbReference type="GO" id="GO:0015234">
    <property type="term" value="F:thiamine transmembrane transporter activity"/>
    <property type="evidence" value="ECO:0007669"/>
    <property type="project" value="InterPro"/>
</dbReference>
<evidence type="ECO:0000256" key="1">
    <source>
        <dbReference type="SAM" id="Phobius"/>
    </source>
</evidence>
<feature type="transmembrane region" description="Helical" evidence="1">
    <location>
        <begin position="113"/>
        <end position="139"/>
    </location>
</feature>
<accession>A0A660DZV2</accession>
<dbReference type="OrthoDB" id="9795813at2"/>
<proteinExistence type="predicted"/>
<keyword evidence="1" id="KW-0812">Transmembrane</keyword>
<protein>
    <submittedName>
        <fullName evidence="2">Substrate-specific component ThiT of thiamin ECF transporter [Lactobacillus acidipiscis]</fullName>
    </submittedName>
</protein>
<evidence type="ECO:0000313" key="3">
    <source>
        <dbReference type="Proteomes" id="UP000289996"/>
    </source>
</evidence>
<organism evidence="2 3">
    <name type="scientific">Lactiplantibacillus mudanjiangensis</name>
    <dbReference type="NCBI Taxonomy" id="1296538"/>
    <lineage>
        <taxon>Bacteria</taxon>
        <taxon>Bacillati</taxon>
        <taxon>Bacillota</taxon>
        <taxon>Bacilli</taxon>
        <taxon>Lactobacillales</taxon>
        <taxon>Lactobacillaceae</taxon>
        <taxon>Lactiplantibacillus</taxon>
    </lineage>
</organism>
<name>A0A660DZV2_9LACO</name>
<dbReference type="RefSeq" id="WP_130851837.1">
    <property type="nucleotide sequence ID" value="NZ_UYIG01000123.1"/>
</dbReference>
<dbReference type="Gene3D" id="1.10.1760.20">
    <property type="match status" value="1"/>
</dbReference>
<feature type="transmembrane region" description="Helical" evidence="1">
    <location>
        <begin position="6"/>
        <end position="27"/>
    </location>
</feature>
<keyword evidence="1" id="KW-1133">Transmembrane helix</keyword>
<feature type="transmembrane region" description="Helical" evidence="1">
    <location>
        <begin position="151"/>
        <end position="173"/>
    </location>
</feature>
<feature type="transmembrane region" description="Helical" evidence="1">
    <location>
        <begin position="80"/>
        <end position="101"/>
    </location>
</feature>
<dbReference type="EMBL" id="UYIG01000123">
    <property type="protein sequence ID" value="VDG28729.1"/>
    <property type="molecule type" value="Genomic_DNA"/>
</dbReference>
<dbReference type="InterPro" id="IPR012651">
    <property type="entry name" value="Thia_Transptr_ThiT"/>
</dbReference>
<feature type="transmembrane region" description="Helical" evidence="1">
    <location>
        <begin position="48"/>
        <end position="74"/>
    </location>
</feature>